<reference evidence="1 2" key="1">
    <citation type="submission" date="2019-06" db="EMBL/GenBank/DDBJ databases">
        <title>Sequencing the genomes of 1000 actinobacteria strains.</title>
        <authorList>
            <person name="Klenk H.-P."/>
        </authorList>
    </citation>
    <scope>NUCLEOTIDE SEQUENCE [LARGE SCALE GENOMIC DNA]</scope>
    <source>
        <strain evidence="1 2">DSM 8251</strain>
    </source>
</reference>
<organism evidence="1 2">
    <name type="scientific">Propioniferax innocua</name>
    <dbReference type="NCBI Taxonomy" id="1753"/>
    <lineage>
        <taxon>Bacteria</taxon>
        <taxon>Bacillati</taxon>
        <taxon>Actinomycetota</taxon>
        <taxon>Actinomycetes</taxon>
        <taxon>Propionibacteriales</taxon>
        <taxon>Propionibacteriaceae</taxon>
        <taxon>Propioniferax</taxon>
    </lineage>
</organism>
<dbReference type="OrthoDB" id="1029638at2"/>
<comment type="caution">
    <text evidence="1">The sequence shown here is derived from an EMBL/GenBank/DDBJ whole genome shotgun (WGS) entry which is preliminary data.</text>
</comment>
<accession>A0A542ZDR6</accession>
<keyword evidence="2" id="KW-1185">Reference proteome</keyword>
<dbReference type="EMBL" id="VFOR01000002">
    <property type="protein sequence ID" value="TQL58457.1"/>
    <property type="molecule type" value="Genomic_DNA"/>
</dbReference>
<dbReference type="AlphaFoldDB" id="A0A542ZDR6"/>
<dbReference type="RefSeq" id="WP_142094239.1">
    <property type="nucleotide sequence ID" value="NZ_BAAAMD010000002.1"/>
</dbReference>
<name>A0A542ZDR6_9ACTN</name>
<dbReference type="Proteomes" id="UP000316196">
    <property type="component" value="Unassembled WGS sequence"/>
</dbReference>
<evidence type="ECO:0000313" key="2">
    <source>
        <dbReference type="Proteomes" id="UP000316196"/>
    </source>
</evidence>
<proteinExistence type="predicted"/>
<evidence type="ECO:0000313" key="1">
    <source>
        <dbReference type="EMBL" id="TQL58457.1"/>
    </source>
</evidence>
<gene>
    <name evidence="1" type="ORF">FB460_2320</name>
</gene>
<sequence length="630" mass="70858">MDTVTRSSEDPGMAVKMAPPGFRGIRELAGGGVLTASGRDDLEAICDFVDARHDCSDFRALVLIKTLLAWGDRLPEATRERISTTLMRHKYWMDEPGRDGMCLWSENHQVVTGVTQYLAGQHWPDEVFANSGRRGVEQRERAAERLRLWLDHRFRFGFSEWLSPIYYEEDAAALAVLIDEADDPELVTAASSVLDLLMLDLALHSFPTGPRFLPSSGRCYDLAKVDPKQAPVQSLVEAIAGTDADWDETRLGALLRLSSYRIPPVITAIAQETKENTVRATFGLDAGEVVDAVGPGITRAGLFFWGMEAITTPESVELTSEMLHHYDLVENPFLKDFTPFAELRGRGVLPQMMHIVNPATQGVALHRADVVTTRSSSWLVSAAQAHNPRRFGDQQHIWQVLLPGDVSVFSTHPAEPFFADRTRDFSPSEWIGNGRLPLVAADANAVLVLHDLTGRSGYLESPRRLLSHVYWPADLFDQEERGDRWLAGRVDDSYVGVLALRDLEDGMPGEVKQYGRYTAWVAICSDAAEAGSFEWFVAGLRRSAMRLVRERGRRVLEVQTDPMWEPARERWQWRLGPDRDFMIDGERIDLDHPRLDSPFGRVERDPQRFHVEHAGHALTLDWPAGTRETR</sequence>
<protein>
    <submittedName>
        <fullName evidence="1">Uncharacterized protein</fullName>
    </submittedName>
</protein>